<name>A0A7G7GET4_9BACT</name>
<dbReference type="KEGG" id="aswu:HUW51_24245"/>
<protein>
    <submittedName>
        <fullName evidence="3">T9SS type A sorting domain-containing protein</fullName>
    </submittedName>
</protein>
<organism evidence="3 4">
    <name type="scientific">Adhaeribacter swui</name>
    <dbReference type="NCBI Taxonomy" id="2086471"/>
    <lineage>
        <taxon>Bacteria</taxon>
        <taxon>Pseudomonadati</taxon>
        <taxon>Bacteroidota</taxon>
        <taxon>Cytophagia</taxon>
        <taxon>Cytophagales</taxon>
        <taxon>Hymenobacteraceae</taxon>
        <taxon>Adhaeribacter</taxon>
    </lineage>
</organism>
<proteinExistence type="predicted"/>
<dbReference type="RefSeq" id="WP_185272157.1">
    <property type="nucleotide sequence ID" value="NZ_CP055156.1"/>
</dbReference>
<dbReference type="Pfam" id="PF18962">
    <property type="entry name" value="Por_Secre_tail"/>
    <property type="match status" value="1"/>
</dbReference>
<dbReference type="InterPro" id="IPR026444">
    <property type="entry name" value="Secre_tail"/>
</dbReference>
<feature type="domain" description="Secretion system C-terminal sorting" evidence="2">
    <location>
        <begin position="213"/>
        <end position="290"/>
    </location>
</feature>
<evidence type="ECO:0000256" key="1">
    <source>
        <dbReference type="SAM" id="MobiDB-lite"/>
    </source>
</evidence>
<dbReference type="PANTHER" id="PTHR42754:SF1">
    <property type="entry name" value="LIPOPROTEIN"/>
    <property type="match status" value="1"/>
</dbReference>
<evidence type="ECO:0000259" key="2">
    <source>
        <dbReference type="Pfam" id="PF18962"/>
    </source>
</evidence>
<feature type="region of interest" description="Disordered" evidence="1">
    <location>
        <begin position="88"/>
        <end position="111"/>
    </location>
</feature>
<dbReference type="Proteomes" id="UP000515237">
    <property type="component" value="Chromosome"/>
</dbReference>
<feature type="compositionally biased region" description="Polar residues" evidence="1">
    <location>
        <begin position="90"/>
        <end position="111"/>
    </location>
</feature>
<dbReference type="PANTHER" id="PTHR42754">
    <property type="entry name" value="ENDOGLUCANASE"/>
    <property type="match status" value="1"/>
</dbReference>
<accession>A0A7G7GET4</accession>
<evidence type="ECO:0000313" key="4">
    <source>
        <dbReference type="Proteomes" id="UP000515237"/>
    </source>
</evidence>
<dbReference type="AlphaFoldDB" id="A0A7G7GET4"/>
<reference evidence="3 4" key="1">
    <citation type="journal article" date="2018" name="Int. J. Syst. Evol. Microbiol.">
        <title>Adhaeribacter swui sp. nov., isolated from wet mud.</title>
        <authorList>
            <person name="Kim D.U."/>
            <person name="Kim K.W."/>
            <person name="Kang M.S."/>
            <person name="Kim J.Y."/>
            <person name="Jang J.H."/>
            <person name="Kim M.K."/>
        </authorList>
    </citation>
    <scope>NUCLEOTIDE SEQUENCE [LARGE SCALE GENOMIC DNA]</scope>
    <source>
        <strain evidence="3 4">KCTC 52873</strain>
    </source>
</reference>
<dbReference type="Gene3D" id="2.60.40.4070">
    <property type="match status" value="1"/>
</dbReference>
<evidence type="ECO:0000313" key="3">
    <source>
        <dbReference type="EMBL" id="QNF35668.1"/>
    </source>
</evidence>
<sequence length="293" mass="31606">MWDKRYGGSRDDHLYSISNLPNNEYLIAGFSSSGKDGDKSQASQGGKDFWMVKVNSSGTKLWDKRLGGSGDEELRTVVRNSDGSLLLAGKSSSNASGDKSQSSQGNSDFWVVKTSSDGTKQWDRRFGGSGAEELRNVLVTADSDYLLCGRSESGISGDKTQNSYGNSDYWLIKMDAIMPNANSVAQNTGAAMPAAPVNKLGQIENAVVGLTAYPNPFADQLTVSFVPEQSGPVQVQLYNGLGRQVATLYQGEAVAGKHYTYTWQPSGQMSSGMYIVRVTTAGKSYQQKVILQQ</sequence>
<dbReference type="NCBIfam" id="TIGR04183">
    <property type="entry name" value="Por_Secre_tail"/>
    <property type="match status" value="1"/>
</dbReference>
<keyword evidence="4" id="KW-1185">Reference proteome</keyword>
<gene>
    <name evidence="3" type="ORF">HUW51_24245</name>
</gene>
<dbReference type="EMBL" id="CP055156">
    <property type="protein sequence ID" value="QNF35668.1"/>
    <property type="molecule type" value="Genomic_DNA"/>
</dbReference>